<proteinExistence type="predicted"/>
<dbReference type="EMBL" id="LGKN01000004">
    <property type="protein sequence ID" value="KPL88327.1"/>
    <property type="molecule type" value="Genomic_DNA"/>
</dbReference>
<keyword evidence="1" id="KW-1133">Transmembrane helix</keyword>
<feature type="transmembrane region" description="Helical" evidence="1">
    <location>
        <begin position="43"/>
        <end position="62"/>
    </location>
</feature>
<dbReference type="InParanoid" id="A0A0M9UCS8"/>
<evidence type="ECO:0000256" key="1">
    <source>
        <dbReference type="SAM" id="Phobius"/>
    </source>
</evidence>
<gene>
    <name evidence="2" type="ORF">ARMA_1613</name>
    <name evidence="3" type="ORF">SE16_05735</name>
</gene>
<evidence type="ECO:0000313" key="3">
    <source>
        <dbReference type="EMBL" id="KPL88327.1"/>
    </source>
</evidence>
<reference evidence="2 4" key="1">
    <citation type="journal article" date="2015" name="Genome Announc.">
        <title>Draft Genome Sequence of a Heterotrophic Facultative Anaerobic Thermophilic Bacterium, Ardenticatena maritima Strain 110ST.</title>
        <authorList>
            <person name="Kawaichi S."/>
            <person name="Yoshida T."/>
            <person name="Sako Y."/>
            <person name="Nakamura R."/>
        </authorList>
    </citation>
    <scope>NUCLEOTIDE SEQUENCE [LARGE SCALE GENOMIC DNA]</scope>
    <source>
        <strain evidence="2 4">110S</strain>
    </source>
</reference>
<keyword evidence="1" id="KW-0472">Membrane</keyword>
<evidence type="ECO:0000313" key="2">
    <source>
        <dbReference type="EMBL" id="GAP63190.1"/>
    </source>
</evidence>
<protein>
    <submittedName>
        <fullName evidence="2">Uncharacterized protein</fullName>
    </submittedName>
</protein>
<keyword evidence="1" id="KW-0812">Transmembrane</keyword>
<dbReference type="Proteomes" id="UP000050502">
    <property type="component" value="Unassembled WGS sequence"/>
</dbReference>
<feature type="transmembrane region" description="Helical" evidence="1">
    <location>
        <begin position="12"/>
        <end position="31"/>
    </location>
</feature>
<name>A0A0M9UCS8_9CHLR</name>
<sequence>MASHEPFDLPPRTFFILQGVLFGLAGLLTLARGRLTLAEYARMLAWVSLGCWVFAAMLWGWSRRRPLPTWLHPAVVFFSSMLPFAASTLLAWLSG</sequence>
<reference evidence="4" key="3">
    <citation type="submission" date="2015-08" db="EMBL/GenBank/DDBJ databases">
        <title>Draft Genome Sequence of a Heterotrophic Facultative Anaerobic Bacterium Ardenticatena maritima Strain 110S.</title>
        <authorList>
            <person name="Kawaichi S."/>
            <person name="Yoshida T."/>
            <person name="Sako Y."/>
            <person name="Nakamura R."/>
        </authorList>
    </citation>
    <scope>NUCLEOTIDE SEQUENCE [LARGE SCALE GENOMIC DNA]</scope>
    <source>
        <strain evidence="4">110S</strain>
    </source>
</reference>
<dbReference type="STRING" id="872965.SE16_05735"/>
<feature type="transmembrane region" description="Helical" evidence="1">
    <location>
        <begin position="74"/>
        <end position="93"/>
    </location>
</feature>
<accession>A0A0M9UCS8</accession>
<evidence type="ECO:0000313" key="4">
    <source>
        <dbReference type="Proteomes" id="UP000037784"/>
    </source>
</evidence>
<dbReference type="Proteomes" id="UP000037784">
    <property type="component" value="Unassembled WGS sequence"/>
</dbReference>
<evidence type="ECO:0000313" key="5">
    <source>
        <dbReference type="Proteomes" id="UP000050502"/>
    </source>
</evidence>
<dbReference type="AlphaFoldDB" id="A0A0M9UCS8"/>
<dbReference type="RefSeq" id="WP_054493065.1">
    <property type="nucleotide sequence ID" value="NZ_BBZA01000124.1"/>
</dbReference>
<comment type="caution">
    <text evidence="2">The sequence shown here is derived from an EMBL/GenBank/DDBJ whole genome shotgun (WGS) entry which is preliminary data.</text>
</comment>
<keyword evidence="4" id="KW-1185">Reference proteome</keyword>
<dbReference type="EMBL" id="BBZA01000124">
    <property type="protein sequence ID" value="GAP63190.1"/>
    <property type="molecule type" value="Genomic_DNA"/>
</dbReference>
<reference evidence="3 5" key="2">
    <citation type="submission" date="2015-07" db="EMBL/GenBank/DDBJ databases">
        <title>Whole genome sequence of Ardenticatena maritima DSM 23922.</title>
        <authorList>
            <person name="Hemp J."/>
            <person name="Ward L.M."/>
            <person name="Pace L.A."/>
            <person name="Fischer W.W."/>
        </authorList>
    </citation>
    <scope>NUCLEOTIDE SEQUENCE [LARGE SCALE GENOMIC DNA]</scope>
    <source>
        <strain evidence="3 5">110S</strain>
    </source>
</reference>
<organism evidence="2 4">
    <name type="scientific">Ardenticatena maritima</name>
    <dbReference type="NCBI Taxonomy" id="872965"/>
    <lineage>
        <taxon>Bacteria</taxon>
        <taxon>Bacillati</taxon>
        <taxon>Chloroflexota</taxon>
        <taxon>Ardenticatenia</taxon>
        <taxon>Ardenticatenales</taxon>
        <taxon>Ardenticatenaceae</taxon>
        <taxon>Ardenticatena</taxon>
    </lineage>
</organism>